<keyword evidence="2" id="KW-0378">Hydrolase</keyword>
<dbReference type="EMBL" id="DXAQ01000015">
    <property type="protein sequence ID" value="HIZ88485.1"/>
    <property type="molecule type" value="Genomic_DNA"/>
</dbReference>
<feature type="domain" description="Serine aminopeptidase S33" evidence="1">
    <location>
        <begin position="65"/>
        <end position="179"/>
    </location>
</feature>
<name>A0A9D2GT17_9BACT</name>
<dbReference type="PROSITE" id="PS51257">
    <property type="entry name" value="PROKAR_LIPOPROTEIN"/>
    <property type="match status" value="1"/>
</dbReference>
<evidence type="ECO:0000313" key="2">
    <source>
        <dbReference type="EMBL" id="HIZ88485.1"/>
    </source>
</evidence>
<dbReference type="Gene3D" id="3.40.50.1820">
    <property type="entry name" value="alpha/beta hydrolase"/>
    <property type="match status" value="1"/>
</dbReference>
<dbReference type="Proteomes" id="UP000824176">
    <property type="component" value="Unassembled WGS sequence"/>
</dbReference>
<dbReference type="PANTHER" id="PTHR12277:SF81">
    <property type="entry name" value="PROTEIN ABHD13"/>
    <property type="match status" value="1"/>
</dbReference>
<reference evidence="2" key="1">
    <citation type="journal article" date="2021" name="PeerJ">
        <title>Extensive microbial diversity within the chicken gut microbiome revealed by metagenomics and culture.</title>
        <authorList>
            <person name="Gilroy R."/>
            <person name="Ravi A."/>
            <person name="Getino M."/>
            <person name="Pursley I."/>
            <person name="Horton D.L."/>
            <person name="Alikhan N.F."/>
            <person name="Baker D."/>
            <person name="Gharbi K."/>
            <person name="Hall N."/>
            <person name="Watson M."/>
            <person name="Adriaenssens E.M."/>
            <person name="Foster-Nyarko E."/>
            <person name="Jarju S."/>
            <person name="Secka A."/>
            <person name="Antonio M."/>
            <person name="Oren A."/>
            <person name="Chaudhuri R.R."/>
            <person name="La Ragione R."/>
            <person name="Hildebrand F."/>
            <person name="Pallen M.J."/>
        </authorList>
    </citation>
    <scope>NUCLEOTIDE SEQUENCE</scope>
    <source>
        <strain evidence="2">ChiW4-1371</strain>
    </source>
</reference>
<accession>A0A9D2GT17</accession>
<dbReference type="GO" id="GO:0016787">
    <property type="term" value="F:hydrolase activity"/>
    <property type="evidence" value="ECO:0007669"/>
    <property type="project" value="UniProtKB-KW"/>
</dbReference>
<comment type="caution">
    <text evidence="2">The sequence shown here is derived from an EMBL/GenBank/DDBJ whole genome shotgun (WGS) entry which is preliminary data.</text>
</comment>
<dbReference type="InterPro" id="IPR022742">
    <property type="entry name" value="Hydrolase_4"/>
</dbReference>
<evidence type="ECO:0000259" key="1">
    <source>
        <dbReference type="Pfam" id="PF12146"/>
    </source>
</evidence>
<protein>
    <submittedName>
        <fullName evidence="2">Alpha/beta hydrolase</fullName>
    </submittedName>
</protein>
<dbReference type="AlphaFoldDB" id="A0A9D2GT17"/>
<proteinExistence type="predicted"/>
<sequence>MNKLKITLLISLLLILTGCEKYFFFPKNQLFYMPETCAYNPENILVETNEGKLLHGWYFKTKVKNPKGTVFFLHGNSNNISTESVGMIWLLEKGYNLLTFDYRGYGISQGKPDIKGVLQDGLEYTEAVFKDNKVDKRNMVLYGQSLGGAVAAHIARYSPYADKFKVLVLESTFTSWRSIAKEVAAGNFFTWLWQYPVSWSIPKEYSTIDNIKYSKIKNTIIIHSEADNLVKFDNGDAIFQMAHEPKIILKDDFSSHAQIISNPRVRKEFLNALDIYLK</sequence>
<dbReference type="PANTHER" id="PTHR12277">
    <property type="entry name" value="ALPHA/BETA HYDROLASE DOMAIN-CONTAINING PROTEIN"/>
    <property type="match status" value="1"/>
</dbReference>
<evidence type="ECO:0000313" key="3">
    <source>
        <dbReference type="Proteomes" id="UP000824176"/>
    </source>
</evidence>
<gene>
    <name evidence="2" type="ORF">H9804_00940</name>
</gene>
<reference evidence="2" key="2">
    <citation type="submission" date="2021-04" db="EMBL/GenBank/DDBJ databases">
        <authorList>
            <person name="Gilroy R."/>
        </authorList>
    </citation>
    <scope>NUCLEOTIDE SEQUENCE</scope>
    <source>
        <strain evidence="2">ChiW4-1371</strain>
    </source>
</reference>
<dbReference type="InterPro" id="IPR029058">
    <property type="entry name" value="AB_hydrolase_fold"/>
</dbReference>
<dbReference type="Pfam" id="PF12146">
    <property type="entry name" value="Hydrolase_4"/>
    <property type="match status" value="1"/>
</dbReference>
<organism evidence="2 3">
    <name type="scientific">Candidatus Mucispirillum faecigallinarum</name>
    <dbReference type="NCBI Taxonomy" id="2838699"/>
    <lineage>
        <taxon>Bacteria</taxon>
        <taxon>Pseudomonadati</taxon>
        <taxon>Deferribacterota</taxon>
        <taxon>Deferribacteres</taxon>
        <taxon>Deferribacterales</taxon>
        <taxon>Mucispirillaceae</taxon>
        <taxon>Mucispirillum</taxon>
    </lineage>
</organism>
<dbReference type="SUPFAM" id="SSF53474">
    <property type="entry name" value="alpha/beta-Hydrolases"/>
    <property type="match status" value="1"/>
</dbReference>